<name>A0A832DII7_9BACT</name>
<comment type="caution">
    <text evidence="1">The sequence shown here is derived from an EMBL/GenBank/DDBJ whole genome shotgun (WGS) entry which is preliminary data.</text>
</comment>
<accession>A0A832DII7</accession>
<evidence type="ECO:0000313" key="1">
    <source>
        <dbReference type="EMBL" id="HGT48585.1"/>
    </source>
</evidence>
<organism evidence="1">
    <name type="scientific">Ignavibacterium album</name>
    <dbReference type="NCBI Taxonomy" id="591197"/>
    <lineage>
        <taxon>Bacteria</taxon>
        <taxon>Pseudomonadati</taxon>
        <taxon>Ignavibacteriota</taxon>
        <taxon>Ignavibacteria</taxon>
        <taxon>Ignavibacteriales</taxon>
        <taxon>Ignavibacteriaceae</taxon>
        <taxon>Ignavibacterium</taxon>
    </lineage>
</organism>
<gene>
    <name evidence="1" type="ORF">ENS56_11150</name>
</gene>
<proteinExistence type="predicted"/>
<protein>
    <submittedName>
        <fullName evidence="1">Uncharacterized protein</fullName>
    </submittedName>
</protein>
<reference evidence="1" key="1">
    <citation type="journal article" date="2020" name="mSystems">
        <title>Genome- and Community-Level Interaction Insights into Carbon Utilization and Element Cycling Functions of Hydrothermarchaeota in Hydrothermal Sediment.</title>
        <authorList>
            <person name="Zhou Z."/>
            <person name="Liu Y."/>
            <person name="Xu W."/>
            <person name="Pan J."/>
            <person name="Luo Z.H."/>
            <person name="Li M."/>
        </authorList>
    </citation>
    <scope>NUCLEOTIDE SEQUENCE [LARGE SCALE GENOMIC DNA]</scope>
    <source>
        <strain evidence="1">SpSt-500</strain>
    </source>
</reference>
<sequence length="919" mass="102845">MNKYLLQFKNLEKSTIIIYSLLLILLLSDSYFAQGVTVQLQAPPPYQMRIEDMWNLVVVNRDKEKQIYLHGIATEQSSGLIVDVTSSIFTIPSGVKRIKAADVGTITINQKNSTYQSVINRLSALPNGTYEICIEVIDAATNNLLGASCIEHEILNLSQVALLYPEDNSILNHLDEEETDDTSISNQRGIEKKDIRRGMVIAKPGSITPHKRLASNSIVFSWLPPTPLPNNFFVNYRIKIVELFSQQSAYDAMQSNPLFFSASGIVTTSFQYPISARDFNTDRIYAWQIDAYAGETILASSEIFTFSFQPTSATQRTINDSKRSMLNIIRASNTIIDDLPGGLNSLTKNNPVSNSLSFKSDRFNQKTNLLSIPNFLGSLLSDGETKAISFAFDGELFGETSNRRGSGSDRKPSFGYLQLSPSLSLYGIPFGLNVMLSSENSSGRQNINSVSFLYSVDAAREVIQNKIETEGEENVPGLMKFFSNFHSFGIGTNYPSYTPLTMQGVPVSGLSFEFNPGWFYLASALQKNQKPIDNVSFRRDLYAGRIGIGQKDDSHLYFTGMYTNDLSSSIRIDSLNRILTPSTNYVFGIESKLTMFDEKLSLDGEIAAAMLTRDNRDPELVNEDIPQFVRNVFQPKVSSQVDYAYSLKTTFNNLESNTKASAGVKMIGPGYRTLGNPTLRNDKFEVEGKIDQKFLQRQISVVASMRYCRDNLINSKLFTTTTLAPGIQLGLKFKNYPYINLSYNPNFLSNDASDPAKKIDFKNHLATVSTGYNFKINDMTLGSNLFYLFNKSKSLDSLSGYTLNSFTISENLSFKSPLVLSASFGMNFLKFADYSGQVTNLDGSVGYTFFEQWSNTVGLNYSIEKDRSNRLGFYLNSSYNVSENVSIDLRVEKNNYTDKLLSTNDFDEILARSTVRLKF</sequence>
<dbReference type="EMBL" id="DSVI01000018">
    <property type="protein sequence ID" value="HGT48585.1"/>
    <property type="molecule type" value="Genomic_DNA"/>
</dbReference>
<dbReference type="AlphaFoldDB" id="A0A832DII7"/>
<dbReference type="Gene3D" id="2.40.30.10">
    <property type="entry name" value="Translation factors"/>
    <property type="match status" value="1"/>
</dbReference>